<gene>
    <name evidence="4" type="ORF">GCM10010315_08560</name>
</gene>
<comment type="similarity">
    <text evidence="2">Belongs to the terpene synthase family.</text>
</comment>
<dbReference type="Gene3D" id="1.10.600.10">
    <property type="entry name" value="Farnesyl Diphosphate Synthase"/>
    <property type="match status" value="1"/>
</dbReference>
<dbReference type="EMBL" id="BAAASL010000003">
    <property type="protein sequence ID" value="GAA2709836.1"/>
    <property type="molecule type" value="Genomic_DNA"/>
</dbReference>
<protein>
    <recommendedName>
        <fullName evidence="2">Terpene synthase</fullName>
        <ecNumber evidence="2">4.2.3.-</ecNumber>
    </recommendedName>
</protein>
<name>A0ABP6G272_9ACTN</name>
<accession>A0ABP6G272</accession>
<keyword evidence="2" id="KW-0479">Metal-binding</keyword>
<dbReference type="InterPro" id="IPR034686">
    <property type="entry name" value="Terpene_cyclase-like_2"/>
</dbReference>
<dbReference type="EC" id="4.2.3.-" evidence="2"/>
<evidence type="ECO:0000256" key="3">
    <source>
        <dbReference type="SAM" id="MobiDB-lite"/>
    </source>
</evidence>
<feature type="compositionally biased region" description="Low complexity" evidence="3">
    <location>
        <begin position="379"/>
        <end position="389"/>
    </location>
</feature>
<dbReference type="Pfam" id="PF19086">
    <property type="entry name" value="Terpene_syn_C_2"/>
    <property type="match status" value="1"/>
</dbReference>
<dbReference type="SUPFAM" id="SSF48576">
    <property type="entry name" value="Terpenoid synthases"/>
    <property type="match status" value="1"/>
</dbReference>
<comment type="caution">
    <text evidence="4">The sequence shown here is derived from an EMBL/GenBank/DDBJ whole genome shotgun (WGS) entry which is preliminary data.</text>
</comment>
<sequence>MTRVRDRIKVQPLEIVPFYCPIPPAMHPRVRELDHISVEWMLQKQLDTSRQQRKRLSQCDFGGLTAKTMPYGQMGPLSVVAKMHSVLFSLDDALCDESRATAHGLAHATSRIMRVLEAPSPAWPDDSPHAAALRAIRTELADYASPRQLRRWTEGMRVYLSGLVWEAACRRDRVLPTLNDYAAMWMRAIGMAPSTALMDIAGGYDLPDQELDRPEVRALTEMTWTLVAWDNDFYSRNKEIHRAGDHLNLIDVLAHERGTSPAKVQAEAMAMRDRVMTCFLRLREQVWRRAGVELRCYLVALGQFVRGHLDWAASCSRYADPRTVDVSAWWATRPSDDSTAPLPVPSIAWWWDLLEQDDYDDYDRRSQFVSDRHQEDLPADGAGARDGAGMTTDCAGLPV</sequence>
<dbReference type="PANTHER" id="PTHR35201:SF4">
    <property type="entry name" value="BETA-PINACENE SYNTHASE-RELATED"/>
    <property type="match status" value="1"/>
</dbReference>
<keyword evidence="5" id="KW-1185">Reference proteome</keyword>
<evidence type="ECO:0000313" key="4">
    <source>
        <dbReference type="EMBL" id="GAA2709836.1"/>
    </source>
</evidence>
<proteinExistence type="inferred from homology"/>
<keyword evidence="1 2" id="KW-0456">Lyase</keyword>
<keyword evidence="2" id="KW-0460">Magnesium</keyword>
<organism evidence="4 5">
    <name type="scientific">Streptomyces luteosporeus</name>
    <dbReference type="NCBI Taxonomy" id="173856"/>
    <lineage>
        <taxon>Bacteria</taxon>
        <taxon>Bacillati</taxon>
        <taxon>Actinomycetota</taxon>
        <taxon>Actinomycetes</taxon>
        <taxon>Kitasatosporales</taxon>
        <taxon>Streptomycetaceae</taxon>
        <taxon>Streptomyces</taxon>
    </lineage>
</organism>
<feature type="region of interest" description="Disordered" evidence="3">
    <location>
        <begin position="373"/>
        <end position="399"/>
    </location>
</feature>
<dbReference type="Proteomes" id="UP001500886">
    <property type="component" value="Unassembled WGS sequence"/>
</dbReference>
<dbReference type="PANTHER" id="PTHR35201">
    <property type="entry name" value="TERPENE SYNTHASE"/>
    <property type="match status" value="1"/>
</dbReference>
<dbReference type="RefSeq" id="WP_344433321.1">
    <property type="nucleotide sequence ID" value="NZ_BAAASL010000003.1"/>
</dbReference>
<evidence type="ECO:0000256" key="1">
    <source>
        <dbReference type="ARBA" id="ARBA00023239"/>
    </source>
</evidence>
<reference evidence="5" key="1">
    <citation type="journal article" date="2019" name="Int. J. Syst. Evol. Microbiol.">
        <title>The Global Catalogue of Microorganisms (GCM) 10K type strain sequencing project: providing services to taxonomists for standard genome sequencing and annotation.</title>
        <authorList>
            <consortium name="The Broad Institute Genomics Platform"/>
            <consortium name="The Broad Institute Genome Sequencing Center for Infectious Disease"/>
            <person name="Wu L."/>
            <person name="Ma J."/>
        </authorList>
    </citation>
    <scope>NUCLEOTIDE SEQUENCE [LARGE SCALE GENOMIC DNA]</scope>
    <source>
        <strain evidence="5">JCM 4542</strain>
    </source>
</reference>
<dbReference type="InterPro" id="IPR008949">
    <property type="entry name" value="Isoprenoid_synthase_dom_sf"/>
</dbReference>
<evidence type="ECO:0000256" key="2">
    <source>
        <dbReference type="RuleBase" id="RU366034"/>
    </source>
</evidence>
<evidence type="ECO:0000313" key="5">
    <source>
        <dbReference type="Proteomes" id="UP001500886"/>
    </source>
</evidence>
<comment type="cofactor">
    <cofactor evidence="2">
        <name>Mg(2+)</name>
        <dbReference type="ChEBI" id="CHEBI:18420"/>
    </cofactor>
</comment>